<dbReference type="PIRSF" id="PIRSF002549">
    <property type="entry name" value="Transferrin"/>
    <property type="match status" value="1"/>
</dbReference>
<feature type="disulfide bond" evidence="8">
    <location>
        <begin position="26"/>
        <end position="64"/>
    </location>
</feature>
<feature type="binding site" evidence="6">
    <location>
        <position position="497"/>
    </location>
    <ligand>
        <name>hydrogencarbonate</name>
        <dbReference type="ChEBI" id="CHEBI:17544"/>
        <label>1</label>
    </ligand>
</feature>
<feature type="binding site" evidence="7">
    <location>
        <position position="465"/>
    </location>
    <ligand>
        <name>Fe(3+)</name>
        <dbReference type="ChEBI" id="CHEBI:29034"/>
        <label>1</label>
    </ligand>
</feature>
<feature type="chain" id="PRO_5015349397" evidence="9">
    <location>
        <begin position="18"/>
        <end position="747"/>
    </location>
</feature>
<keyword evidence="5 7" id="KW-0479">Metal-binding</keyword>
<comment type="subcellular location">
    <subcellularLocation>
        <location evidence="1">Secreted</location>
    </subcellularLocation>
</comment>
<dbReference type="GO" id="GO:0005615">
    <property type="term" value="C:extracellular space"/>
    <property type="evidence" value="ECO:0007669"/>
    <property type="project" value="InterPro"/>
</dbReference>
<feature type="disulfide bond" evidence="8">
    <location>
        <begin position="175"/>
        <end position="198"/>
    </location>
</feature>
<dbReference type="SMART" id="SM00094">
    <property type="entry name" value="TR_FER"/>
    <property type="match status" value="2"/>
</dbReference>
<feature type="disulfide bond" evidence="8">
    <location>
        <begin position="249"/>
        <end position="263"/>
    </location>
</feature>
<dbReference type="CDD" id="cd13529">
    <property type="entry name" value="PBP2_transferrin"/>
    <property type="match status" value="2"/>
</dbReference>
<dbReference type="EMBL" id="GGLE01000245">
    <property type="protein sequence ID" value="MBY04371.1"/>
    <property type="molecule type" value="Transcribed_RNA"/>
</dbReference>
<keyword evidence="4 8" id="KW-1015">Disulfide bond</keyword>
<reference evidence="11" key="1">
    <citation type="submission" date="2018-03" db="EMBL/GenBank/DDBJ databases">
        <title>The relapsing fever spirochete Borrelia turicatae persists in the highly oxidative environment of its soft-bodied tick vector.</title>
        <authorList>
            <person name="Bourret T.J."/>
            <person name="Boyle W.K."/>
            <person name="Valenzuela J.G."/>
            <person name="Oliveira F."/>
            <person name="Lopez J.E."/>
        </authorList>
    </citation>
    <scope>NUCLEOTIDE SEQUENCE</scope>
    <source>
        <strain evidence="11">Kansas strain/isolate</strain>
        <tissue evidence="11">Salivary glands</tissue>
    </source>
</reference>
<keyword evidence="9" id="KW-0732">Signal</keyword>
<dbReference type="SUPFAM" id="SSF53850">
    <property type="entry name" value="Periplasmic binding protein-like II"/>
    <property type="match status" value="2"/>
</dbReference>
<feature type="disulfide bond" evidence="8">
    <location>
        <begin position="618"/>
        <end position="632"/>
    </location>
</feature>
<dbReference type="Pfam" id="PF00405">
    <property type="entry name" value="Transferrin"/>
    <property type="match status" value="2"/>
</dbReference>
<evidence type="ECO:0000256" key="6">
    <source>
        <dbReference type="PIRSR" id="PIRSR002549-2"/>
    </source>
</evidence>
<feature type="disulfide bond" evidence="8">
    <location>
        <begin position="531"/>
        <end position="552"/>
    </location>
</feature>
<accession>A0A2R5L4H4</accession>
<evidence type="ECO:0000256" key="4">
    <source>
        <dbReference type="ARBA" id="ARBA00023157"/>
    </source>
</evidence>
<sequence length="747" mass="83225">MRWLFSLLFCLLPMVGTQDVGAVTWCTVNDMEHLKCSEFSEAVRVSRAFSLQLKCKRAAFKDQCMNFLDNGQVNLVELDPGEVYTAGRYHSVIPIVTQRYGLGFEAGTYSVAVVHANSNISSLHDLRNRSVCFSSVSDMAGWVVPMATLVQERVLQVTDCNNLVKSASAFFGPSCAPNSLIDKHNPTGDNPQKMCALCAGRPGERCSGNDPYAGYAGAFQCLATRGDVAFVEHTTVDQEPEKYRYRLLCPSGGTMGVDEYRQCNWGFVPPHVIVTTSDTLPAKRQLYQDFLQKALKLFGTPAANYDGTWFGQPSDNTTTEKKTDRFFLLDNGHHYQNQRNLLIQDMTAQFVPLLGNQQTFTGYLGDAVGLFAKLRICPVPPAVLCVVSEKEMEKCQRMRTAFKSQMLKPDLNCIQGHSHLGCMHMINEALADLVMLEAGDIYRAGERFGLVPIIAEQYNLHEPFYYVVAVARQPDKETDLLYLKGKRSCHTGVNQAAGWIVPLSFLMSNERMRAYACDATRSAAEFFSKSCVPGALSREQVASEHKNLCDLCHGSGHNFCGRNAAEPFYGHTGAFRCLVEGGGEIAFVKHTTIFENTAGRNRMWWARNIMPSDFELLCRDGSRAPEASYENCNLGKVASNAMVTSANKAQQVIDAYIELFVYAQQFYGSKYSEDFTFKMFVSEESHPDLIFQDSTQQLKPVPTNRRGYREYLGRDLLQAVQLVQCSGAAGLRAGLLVAVWLVHFMCL</sequence>
<feature type="domain" description="Transferrin-like" evidence="10">
    <location>
        <begin position="23"/>
        <end position="340"/>
    </location>
</feature>
<evidence type="ECO:0000256" key="1">
    <source>
        <dbReference type="ARBA" id="ARBA00004613"/>
    </source>
</evidence>
<evidence type="ECO:0000259" key="10">
    <source>
        <dbReference type="PROSITE" id="PS51408"/>
    </source>
</evidence>
<dbReference type="PRINTS" id="PR00422">
    <property type="entry name" value="TRANSFERRIN"/>
</dbReference>
<feature type="binding site" evidence="6">
    <location>
        <position position="498"/>
    </location>
    <ligand>
        <name>hydrogencarbonate</name>
        <dbReference type="ChEBI" id="CHEBI:17544"/>
        <label>1</label>
    </ligand>
</feature>
<feature type="binding site" evidence="7">
    <location>
        <position position="271"/>
    </location>
    <ligand>
        <name>Fe(3+)</name>
        <dbReference type="ChEBI" id="CHEBI:29034"/>
        <label>1</label>
    </ligand>
</feature>
<feature type="signal peptide" evidence="9">
    <location>
        <begin position="1"/>
        <end position="17"/>
    </location>
</feature>
<evidence type="ECO:0000256" key="9">
    <source>
        <dbReference type="SAM" id="SignalP"/>
    </source>
</evidence>
<feature type="disulfide bond" evidence="8">
    <location>
        <begin position="549"/>
        <end position="560"/>
    </location>
</feature>
<dbReference type="GO" id="GO:0046872">
    <property type="term" value="F:metal ion binding"/>
    <property type="evidence" value="ECO:0007669"/>
    <property type="project" value="UniProtKB-KW"/>
</dbReference>
<evidence type="ECO:0000313" key="11">
    <source>
        <dbReference type="EMBL" id="MBY04371.1"/>
    </source>
</evidence>
<dbReference type="PANTHER" id="PTHR11485">
    <property type="entry name" value="TRANSFERRIN"/>
    <property type="match status" value="1"/>
</dbReference>
<evidence type="ECO:0000256" key="5">
    <source>
        <dbReference type="PIRNR" id="PIRNR002549"/>
    </source>
</evidence>
<evidence type="ECO:0000256" key="7">
    <source>
        <dbReference type="PIRSR" id="PIRSR002549-3"/>
    </source>
</evidence>
<keyword evidence="5 7" id="KW-0408">Iron</keyword>
<dbReference type="GO" id="GO:0055037">
    <property type="term" value="C:recycling endosome"/>
    <property type="evidence" value="ECO:0007669"/>
    <property type="project" value="TreeGrafter"/>
</dbReference>
<feature type="domain" description="Transferrin-like" evidence="10">
    <location>
        <begin position="382"/>
        <end position="725"/>
    </location>
</feature>
<feature type="binding site" evidence="7">
    <location>
        <position position="215"/>
    </location>
    <ligand>
        <name>Fe(3+)</name>
        <dbReference type="ChEBI" id="CHEBI:29034"/>
        <label>1</label>
    </ligand>
</feature>
<proteinExistence type="inferred from homology"/>
<dbReference type="GO" id="GO:0006826">
    <property type="term" value="P:iron ion transport"/>
    <property type="evidence" value="ECO:0007669"/>
    <property type="project" value="UniProtKB-KW"/>
</dbReference>
<name>A0A2R5L4H4_9ACAR</name>
<keyword evidence="5" id="KW-0406">Ion transport</keyword>
<feature type="binding site" evidence="6">
    <location>
        <position position="140"/>
    </location>
    <ligand>
        <name>hydrogencarbonate</name>
        <dbReference type="ChEBI" id="CHEBI:17544"/>
        <label>1</label>
    </ligand>
</feature>
<dbReference type="InterPro" id="IPR018195">
    <property type="entry name" value="Transferrin_Fe_BS"/>
</dbReference>
<protein>
    <submittedName>
        <fullName evidence="11">Putative transferrin 2</fullName>
    </submittedName>
</protein>
<feature type="binding site" evidence="6">
    <location>
        <position position="491"/>
    </location>
    <ligand>
        <name>hydrogencarbonate</name>
        <dbReference type="ChEBI" id="CHEBI:17544"/>
        <label>1</label>
    </ligand>
</feature>
<dbReference type="GO" id="GO:0005769">
    <property type="term" value="C:early endosome"/>
    <property type="evidence" value="ECO:0007669"/>
    <property type="project" value="TreeGrafter"/>
</dbReference>
<dbReference type="AlphaFoldDB" id="A0A2R5L4H4"/>
<feature type="disulfide bond" evidence="8">
    <location>
        <begin position="489"/>
        <end position="577"/>
    </location>
</feature>
<evidence type="ECO:0000256" key="2">
    <source>
        <dbReference type="ARBA" id="ARBA00022525"/>
    </source>
</evidence>
<evidence type="ECO:0000256" key="3">
    <source>
        <dbReference type="ARBA" id="ARBA00022737"/>
    </source>
</evidence>
<dbReference type="InterPro" id="IPR016357">
    <property type="entry name" value="Transferrin"/>
</dbReference>
<dbReference type="InterPro" id="IPR001156">
    <property type="entry name" value="Transferrin-like_dom"/>
</dbReference>
<feature type="binding site" evidence="7">
    <location>
        <position position="79"/>
    </location>
    <ligand>
        <name>Fe(3+)</name>
        <dbReference type="ChEBI" id="CHEBI:29034"/>
        <label>1</label>
    </ligand>
</feature>
<keyword evidence="3" id="KW-0677">Repeat</keyword>
<dbReference type="PANTHER" id="PTHR11485:SF29">
    <property type="entry name" value="TRANSFERRIN 2"/>
    <property type="match status" value="1"/>
</dbReference>
<keyword evidence="5" id="KW-0813">Transport</keyword>
<dbReference type="Gene3D" id="3.40.190.10">
    <property type="entry name" value="Periplasmic binding protein-like II"/>
    <property type="match status" value="4"/>
</dbReference>
<comment type="similarity">
    <text evidence="5">Belongs to the transferrin family.</text>
</comment>
<feature type="disulfide bond" evidence="8">
    <location>
        <begin position="195"/>
        <end position="206"/>
    </location>
</feature>
<dbReference type="FunFam" id="3.40.190.10:FF:000095">
    <property type="entry name" value="Lactotransferrin"/>
    <property type="match status" value="1"/>
</dbReference>
<organism evidence="11">
    <name type="scientific">Ornithodoros turicata</name>
    <dbReference type="NCBI Taxonomy" id="34597"/>
    <lineage>
        <taxon>Eukaryota</taxon>
        <taxon>Metazoa</taxon>
        <taxon>Ecdysozoa</taxon>
        <taxon>Arthropoda</taxon>
        <taxon>Chelicerata</taxon>
        <taxon>Arachnida</taxon>
        <taxon>Acari</taxon>
        <taxon>Parasitiformes</taxon>
        <taxon>Ixodida</taxon>
        <taxon>Ixodoidea</taxon>
        <taxon>Argasidae</taxon>
        <taxon>Ornithodorinae</taxon>
        <taxon>Ornithodoros</taxon>
    </lineage>
</organism>
<feature type="disulfide bond" evidence="8">
    <location>
        <begin position="132"/>
        <end position="221"/>
    </location>
</feature>
<feature type="disulfide bond" evidence="8">
    <location>
        <begin position="36"/>
        <end position="55"/>
    </location>
</feature>
<feature type="disulfide bond" evidence="8">
    <location>
        <begin position="395"/>
        <end position="413"/>
    </location>
</feature>
<keyword evidence="2" id="KW-0964">Secreted</keyword>
<evidence type="ECO:0000256" key="8">
    <source>
        <dbReference type="PIRSR" id="PIRSR002549-4"/>
    </source>
</evidence>
<feature type="disulfide bond" evidence="8">
    <location>
        <begin position="517"/>
        <end position="725"/>
    </location>
</feature>
<keyword evidence="5" id="KW-0410">Iron transport</keyword>
<dbReference type="PROSITE" id="PS00206">
    <property type="entry name" value="TRANSFERRIN_LIKE_2"/>
    <property type="match status" value="1"/>
</dbReference>
<feature type="binding site" evidence="6">
    <location>
        <position position="141"/>
    </location>
    <ligand>
        <name>hydrogencarbonate</name>
        <dbReference type="ChEBI" id="CHEBI:17544"/>
        <label>1</label>
    </ligand>
</feature>
<dbReference type="GO" id="GO:0005886">
    <property type="term" value="C:plasma membrane"/>
    <property type="evidence" value="ECO:0007669"/>
    <property type="project" value="TreeGrafter"/>
</dbReference>
<dbReference type="PROSITE" id="PS51408">
    <property type="entry name" value="TRANSFERRIN_LIKE_4"/>
    <property type="match status" value="2"/>
</dbReference>
<feature type="disulfide bond" evidence="8">
    <location>
        <begin position="385"/>
        <end position="422"/>
    </location>
</feature>